<accession>A0A136Q941</accession>
<proteinExistence type="predicted"/>
<keyword evidence="2" id="KW-1185">Reference proteome</keyword>
<gene>
    <name evidence="1" type="ORF">HMPREF3293_00010</name>
</gene>
<organism evidence="1 2">
    <name type="scientific">Christensenella minuta</name>
    <dbReference type="NCBI Taxonomy" id="626937"/>
    <lineage>
        <taxon>Bacteria</taxon>
        <taxon>Bacillati</taxon>
        <taxon>Bacillota</taxon>
        <taxon>Clostridia</taxon>
        <taxon>Christensenellales</taxon>
        <taxon>Christensenellaceae</taxon>
        <taxon>Christensenella</taxon>
    </lineage>
</organism>
<dbReference type="EMBL" id="LSZW01000002">
    <property type="protein sequence ID" value="KXK67086.1"/>
    <property type="molecule type" value="Genomic_DNA"/>
</dbReference>
<dbReference type="AlphaFoldDB" id="A0A136Q941"/>
<dbReference type="Proteomes" id="UP000070366">
    <property type="component" value="Unassembled WGS sequence"/>
</dbReference>
<evidence type="ECO:0000313" key="1">
    <source>
        <dbReference type="EMBL" id="KXK67086.1"/>
    </source>
</evidence>
<dbReference type="STRING" id="626937.HMPREF3293_00010"/>
<reference evidence="1 2" key="1">
    <citation type="submission" date="2016-02" db="EMBL/GenBank/DDBJ databases">
        <authorList>
            <person name="Wen L."/>
            <person name="He K."/>
            <person name="Yang H."/>
        </authorList>
    </citation>
    <scope>NUCLEOTIDE SEQUENCE [LARGE SCALE GENOMIC DNA]</scope>
    <source>
        <strain evidence="1 2">DSM 22607</strain>
    </source>
</reference>
<evidence type="ECO:0000313" key="2">
    <source>
        <dbReference type="Proteomes" id="UP000070366"/>
    </source>
</evidence>
<protein>
    <submittedName>
        <fullName evidence="1">Uncharacterized protein</fullName>
    </submittedName>
</protein>
<comment type="caution">
    <text evidence="1">The sequence shown here is derived from an EMBL/GenBank/DDBJ whole genome shotgun (WGS) entry which is preliminary data.</text>
</comment>
<name>A0A136Q941_9FIRM</name>
<sequence>MFPGFAALRSACTRRYRCVRFRARRNPAVLKPERSIPAFMKKYGIIDTECFYFKPCGGRPRQVPGFRPEGEKIAHEKNIS</sequence>